<protein>
    <recommendedName>
        <fullName evidence="5">Activating molecule in BECN1-regulated autophagy protein 1</fullName>
    </recommendedName>
</protein>
<feature type="region of interest" description="Disordered" evidence="2">
    <location>
        <begin position="813"/>
        <end position="836"/>
    </location>
</feature>
<dbReference type="Proteomes" id="UP001353858">
    <property type="component" value="Unassembled WGS sequence"/>
</dbReference>
<proteinExistence type="predicted"/>
<dbReference type="SUPFAM" id="SSF50978">
    <property type="entry name" value="WD40 repeat-like"/>
    <property type="match status" value="2"/>
</dbReference>
<dbReference type="PROSITE" id="PS50082">
    <property type="entry name" value="WD_REPEATS_2"/>
    <property type="match status" value="1"/>
</dbReference>
<evidence type="ECO:0000313" key="4">
    <source>
        <dbReference type="Proteomes" id="UP001353858"/>
    </source>
</evidence>
<feature type="compositionally biased region" description="Low complexity" evidence="2">
    <location>
        <begin position="370"/>
        <end position="382"/>
    </location>
</feature>
<feature type="repeat" description="WD" evidence="1">
    <location>
        <begin position="111"/>
        <end position="153"/>
    </location>
</feature>
<dbReference type="InterPro" id="IPR052596">
    <property type="entry name" value="AMBRA1_autophagy"/>
</dbReference>
<dbReference type="Gene3D" id="2.130.10.10">
    <property type="entry name" value="YVTN repeat-like/Quinoprotein amine dehydrogenase"/>
    <property type="match status" value="1"/>
</dbReference>
<organism evidence="3 4">
    <name type="scientific">Aquatica leii</name>
    <dbReference type="NCBI Taxonomy" id="1421715"/>
    <lineage>
        <taxon>Eukaryota</taxon>
        <taxon>Metazoa</taxon>
        <taxon>Ecdysozoa</taxon>
        <taxon>Arthropoda</taxon>
        <taxon>Hexapoda</taxon>
        <taxon>Insecta</taxon>
        <taxon>Pterygota</taxon>
        <taxon>Neoptera</taxon>
        <taxon>Endopterygota</taxon>
        <taxon>Coleoptera</taxon>
        <taxon>Polyphaga</taxon>
        <taxon>Elateriformia</taxon>
        <taxon>Elateroidea</taxon>
        <taxon>Lampyridae</taxon>
        <taxon>Luciolinae</taxon>
        <taxon>Aquatica</taxon>
    </lineage>
</organism>
<feature type="compositionally biased region" description="Polar residues" evidence="2">
    <location>
        <begin position="1002"/>
        <end position="1030"/>
    </location>
</feature>
<reference evidence="4" key="1">
    <citation type="submission" date="2023-01" db="EMBL/GenBank/DDBJ databases">
        <title>Key to firefly adult light organ development and bioluminescence: homeobox transcription factors regulate luciferase expression and transportation to peroxisome.</title>
        <authorList>
            <person name="Fu X."/>
        </authorList>
    </citation>
    <scope>NUCLEOTIDE SEQUENCE [LARGE SCALE GENOMIC DNA]</scope>
</reference>
<dbReference type="PANTHER" id="PTHR22874">
    <property type="entry name" value="ACTIVATING MOLECULE IN BECN1-REGULATED AUTOPHAGY PROTEIN 1"/>
    <property type="match status" value="1"/>
</dbReference>
<dbReference type="GO" id="GO:0000045">
    <property type="term" value="P:autophagosome assembly"/>
    <property type="evidence" value="ECO:0007669"/>
    <property type="project" value="TreeGrafter"/>
</dbReference>
<dbReference type="GO" id="GO:0000423">
    <property type="term" value="P:mitophagy"/>
    <property type="evidence" value="ECO:0007669"/>
    <property type="project" value="TreeGrafter"/>
</dbReference>
<comment type="caution">
    <text evidence="3">The sequence shown here is derived from an EMBL/GenBank/DDBJ whole genome shotgun (WGS) entry which is preliminary data.</text>
</comment>
<evidence type="ECO:0000256" key="2">
    <source>
        <dbReference type="SAM" id="MobiDB-lite"/>
    </source>
</evidence>
<dbReference type="InterPro" id="IPR036322">
    <property type="entry name" value="WD40_repeat_dom_sf"/>
</dbReference>
<dbReference type="SMART" id="SM00320">
    <property type="entry name" value="WD40"/>
    <property type="match status" value="5"/>
</dbReference>
<feature type="region of interest" description="Disordered" evidence="2">
    <location>
        <begin position="489"/>
        <end position="516"/>
    </location>
</feature>
<sequence>MNPDDDDAVINQLKHPRLALEVLPRVGLDFVKALQSTKIGNNSKSNIDLQAFAEDELVRKEYKEMRCEMPGTPRSTFLMVFSPDGTKVASTHGNHNIYVTDLRSGKNIKTLVGHPRTPWCIAFHPTCNDLVASGCLGGQVRIWDLSGGSEVWTAGNQTVIASIAFHPNDRILVIATYNELYFWDWSKPLPFTQTTTCNGKEKVRFVAFDKLGHKLITGIANTPQYRWERSRAAANQNRSERTRTSIPTPDRSVSPYRRRSVPRSLGSYVAYTTTTQMATSTTTTTDRVPLSSVPERERRITACYRNLVHEYELLVHRYLQVYRPPATIDRGTDPMELEQLNDMQEPGPSNRRTSFEPVSPPITRILSQNTTTPSTTSEPSTSRCRLVLRSTLGIQTSTDSITESKPQETSGFQMKIKCSPKRTPTTKSENSLDRNLSNLKDTLANIQNELSITTSAQHDTNAPSTSSQMYNPNDRGPWRVQLKRLYPGFIKKTPKQNRKPILDTSSDSSSDDDDVVRKRSYTYSTPTTTVSASNLENTFRSAEPSTSWSARRDYICSRKDNVCQNANVERPFCLSSFIENNGEHSGRVSNDNVCDRCGGNIESQTETNVQNETDTNNQTPPVTESQPCARTLMNTDTRTTNSTVYTPSSGSRRRFFSHVLSAFLPTRVNNSLPQFRNRQRSFNARSRLESIARSSGRLNSNFAADEVINYSERVNSEDEVTEQPSTLNDFHPFDPPPEFPSINPENIGIGNMYSNIVHDLESSLNNVRNIQASNRPGETSDMLSSFSERLESIMHQSDSILRNLRNTMDMLPQNSEGEVRRPQRLSPGPLLSSPDHPRFLFNDPNFYVRDQSQPAERNNVRTEPLESFSSGNQHEELFSNRSAIASDHTYPRNPESPRTLAPTADNLTPLMTSLHLTISHIQRQARLLRLQVESIERIDRAMLEVAQIQNIRQMYGELRRILMNLNSDNRNTGVSSVRQMMAGTRISDSSPGNSSVEEDLTTNRPSTEPNTSIFQDASSSGSGLNESNPPRQRLPARKSFPPSRLLHIQRQSRRFAVVNFLPRRYSPRDRTIRRRVYFRTFSARPNPVRFGAELYERAFQENSRISYDSLVYIQRKLEFLLTEYIKRIGVPATNQPIPHGFEERETDIVKILSLCRSRINRLSGQTVEDTNSRMEGTSVTVDGVSRTLARCTLSCLLNNILRFLEENASTSITQNVRSQIRNAIDLTSLFCDILLLHIVDSIPPPTGMNLDSERESLSARIDQMCSRMLQSRLTGQSHSLTRSLRLMRLTARYASRALGQTYNARRNAMFSNGNSSRRELIGQINNTLHSINRNRRVLQSSETRSSGDAPSEMPMREWYQTINALASRSNSTPTTSSSSNSNTTSNTNTSAPPGAAYSSELLERPRSTTFLPEAVPENDDDSEREWYNVRHTQTLYRTNNVNLLNNDSTTYNTQNRSWNVPTVQINDIPISESNSTWHSRISHASYRLSELRSNPTGNLFRPRFLHPLYAGVNPFDTDIDDPQREQSYDGDMILTVTPNHRIQAWDISSGNIPDISNSMKNIVVGECKIHNDASVDVSADGTILVTLLPSGGYLNVTNRLGVYSLRWETLGQCLYITSFEQNAVSVSLSPLSRHLVVGLASRRVSIVPNDKWTMARIFLLSQKDMPYGSRLPVLRELEQNRDTNYMSLNCIRWLPFSGQGLIYATNTGQLRILT</sequence>
<dbReference type="PROSITE" id="PS50096">
    <property type="entry name" value="IQ"/>
    <property type="match status" value="1"/>
</dbReference>
<feature type="compositionally biased region" description="Polar residues" evidence="2">
    <location>
        <begin position="422"/>
        <end position="434"/>
    </location>
</feature>
<accession>A0AAN7P2G6</accession>
<dbReference type="Pfam" id="PF00400">
    <property type="entry name" value="WD40"/>
    <property type="match status" value="1"/>
</dbReference>
<evidence type="ECO:0000313" key="3">
    <source>
        <dbReference type="EMBL" id="KAK4879040.1"/>
    </source>
</evidence>
<feature type="region of interest" description="Disordered" evidence="2">
    <location>
        <begin position="983"/>
        <end position="1042"/>
    </location>
</feature>
<feature type="compositionally biased region" description="Polar residues" evidence="2">
    <location>
        <begin position="1332"/>
        <end position="1348"/>
    </location>
</feature>
<keyword evidence="4" id="KW-1185">Reference proteome</keyword>
<feature type="compositionally biased region" description="Low complexity" evidence="2">
    <location>
        <begin position="1369"/>
        <end position="1390"/>
    </location>
</feature>
<feature type="region of interest" description="Disordered" evidence="2">
    <location>
        <begin position="340"/>
        <end position="384"/>
    </location>
</feature>
<feature type="compositionally biased region" description="Polar residues" evidence="2">
    <location>
        <begin position="453"/>
        <end position="471"/>
    </location>
</feature>
<feature type="compositionally biased region" description="Polar residues" evidence="2">
    <location>
        <begin position="397"/>
        <end position="412"/>
    </location>
</feature>
<feature type="region of interest" description="Disordered" evidence="2">
    <location>
        <begin position="1367"/>
        <end position="1424"/>
    </location>
</feature>
<dbReference type="InterPro" id="IPR015943">
    <property type="entry name" value="WD40/YVTN_repeat-like_dom_sf"/>
</dbReference>
<dbReference type="InterPro" id="IPR001680">
    <property type="entry name" value="WD40_rpt"/>
</dbReference>
<feature type="region of interest" description="Disordered" evidence="2">
    <location>
        <begin position="453"/>
        <end position="476"/>
    </location>
</feature>
<dbReference type="EMBL" id="JARPUR010000003">
    <property type="protein sequence ID" value="KAK4879040.1"/>
    <property type="molecule type" value="Genomic_DNA"/>
</dbReference>
<feature type="region of interest" description="Disordered" evidence="2">
    <location>
        <begin position="1332"/>
        <end position="1355"/>
    </location>
</feature>
<feature type="region of interest" description="Disordered" evidence="2">
    <location>
        <begin position="853"/>
        <end position="874"/>
    </location>
</feature>
<feature type="region of interest" description="Disordered" evidence="2">
    <location>
        <begin position="228"/>
        <end position="258"/>
    </location>
</feature>
<evidence type="ECO:0000256" key="1">
    <source>
        <dbReference type="PROSITE-ProRule" id="PRU00221"/>
    </source>
</evidence>
<name>A0AAN7P2G6_9COLE</name>
<dbReference type="GO" id="GO:0080008">
    <property type="term" value="C:Cul4-RING E3 ubiquitin ligase complex"/>
    <property type="evidence" value="ECO:0007669"/>
    <property type="project" value="TreeGrafter"/>
</dbReference>
<feature type="compositionally biased region" description="Polar residues" evidence="2">
    <location>
        <begin position="986"/>
        <end position="995"/>
    </location>
</feature>
<feature type="region of interest" description="Disordered" evidence="2">
    <location>
        <begin position="397"/>
        <end position="434"/>
    </location>
</feature>
<evidence type="ECO:0008006" key="5">
    <source>
        <dbReference type="Google" id="ProtNLM"/>
    </source>
</evidence>
<dbReference type="PANTHER" id="PTHR22874:SF1">
    <property type="entry name" value="ACTIVATING MOLECULE IN BECN1-REGULATED AUTOPHAGY PROTEIN 1"/>
    <property type="match status" value="1"/>
</dbReference>
<gene>
    <name evidence="3" type="ORF">RN001_007186</name>
</gene>
<dbReference type="GO" id="GO:1990756">
    <property type="term" value="F:ubiquitin-like ligase-substrate adaptor activity"/>
    <property type="evidence" value="ECO:0007669"/>
    <property type="project" value="TreeGrafter"/>
</dbReference>
<keyword evidence="1" id="KW-0853">WD repeat</keyword>